<proteinExistence type="predicted"/>
<gene>
    <name evidence="2" type="ORF">E2C01_067822</name>
</gene>
<reference evidence="2 3" key="1">
    <citation type="submission" date="2019-05" db="EMBL/GenBank/DDBJ databases">
        <title>Another draft genome of Portunus trituberculatus and its Hox gene families provides insights of decapod evolution.</title>
        <authorList>
            <person name="Jeong J.-H."/>
            <person name="Song I."/>
            <person name="Kim S."/>
            <person name="Choi T."/>
            <person name="Kim D."/>
            <person name="Ryu S."/>
            <person name="Kim W."/>
        </authorList>
    </citation>
    <scope>NUCLEOTIDE SEQUENCE [LARGE SCALE GENOMIC DNA]</scope>
    <source>
        <tissue evidence="2">Muscle</tissue>
    </source>
</reference>
<evidence type="ECO:0000313" key="2">
    <source>
        <dbReference type="EMBL" id="MPC73490.1"/>
    </source>
</evidence>
<dbReference type="Proteomes" id="UP000324222">
    <property type="component" value="Unassembled WGS sequence"/>
</dbReference>
<evidence type="ECO:0000256" key="1">
    <source>
        <dbReference type="SAM" id="MobiDB-lite"/>
    </source>
</evidence>
<evidence type="ECO:0000313" key="3">
    <source>
        <dbReference type="Proteomes" id="UP000324222"/>
    </source>
</evidence>
<protein>
    <submittedName>
        <fullName evidence="2">Uncharacterized protein</fullName>
    </submittedName>
</protein>
<keyword evidence="3" id="KW-1185">Reference proteome</keyword>
<dbReference type="AlphaFoldDB" id="A0A5B7HM33"/>
<organism evidence="2 3">
    <name type="scientific">Portunus trituberculatus</name>
    <name type="common">Swimming crab</name>
    <name type="synonym">Neptunus trituberculatus</name>
    <dbReference type="NCBI Taxonomy" id="210409"/>
    <lineage>
        <taxon>Eukaryota</taxon>
        <taxon>Metazoa</taxon>
        <taxon>Ecdysozoa</taxon>
        <taxon>Arthropoda</taxon>
        <taxon>Crustacea</taxon>
        <taxon>Multicrustacea</taxon>
        <taxon>Malacostraca</taxon>
        <taxon>Eumalacostraca</taxon>
        <taxon>Eucarida</taxon>
        <taxon>Decapoda</taxon>
        <taxon>Pleocyemata</taxon>
        <taxon>Brachyura</taxon>
        <taxon>Eubrachyura</taxon>
        <taxon>Portunoidea</taxon>
        <taxon>Portunidae</taxon>
        <taxon>Portuninae</taxon>
        <taxon>Portunus</taxon>
    </lineage>
</organism>
<dbReference type="EMBL" id="VSRR010036909">
    <property type="protein sequence ID" value="MPC73490.1"/>
    <property type="molecule type" value="Genomic_DNA"/>
</dbReference>
<feature type="region of interest" description="Disordered" evidence="1">
    <location>
        <begin position="99"/>
        <end position="126"/>
    </location>
</feature>
<sequence length="126" mass="13956">MNELTVVLNHVTPEPPSLASPPSNTPSPHSPLNLHHSLSSPPPLVPHHVAKSQHSTVSRRFRPLTPSPHSDNLRGRVRGAGHCVGVMLHSYRDLRSYSRLPIPRHPQRPPTQTLLSERRGERGLKG</sequence>
<comment type="caution">
    <text evidence="2">The sequence shown here is derived from an EMBL/GenBank/DDBJ whole genome shotgun (WGS) entry which is preliminary data.</text>
</comment>
<name>A0A5B7HM33_PORTR</name>
<feature type="compositionally biased region" description="Basic and acidic residues" evidence="1">
    <location>
        <begin position="116"/>
        <end position="126"/>
    </location>
</feature>
<feature type="compositionally biased region" description="Low complexity" evidence="1">
    <location>
        <begin position="30"/>
        <end position="39"/>
    </location>
</feature>
<feature type="compositionally biased region" description="Pro residues" evidence="1">
    <location>
        <begin position="13"/>
        <end position="29"/>
    </location>
</feature>
<accession>A0A5B7HM33</accession>
<feature type="region of interest" description="Disordered" evidence="1">
    <location>
        <begin position="12"/>
        <end position="77"/>
    </location>
</feature>